<comment type="caution">
    <text evidence="1">The sequence shown here is derived from an EMBL/GenBank/DDBJ whole genome shotgun (WGS) entry which is preliminary data.</text>
</comment>
<proteinExistence type="predicted"/>
<evidence type="ECO:0000313" key="1">
    <source>
        <dbReference type="EMBL" id="PNG97005.1"/>
    </source>
</evidence>
<dbReference type="EMBL" id="LJIW01000001">
    <property type="protein sequence ID" value="PNG97005.1"/>
    <property type="molecule type" value="Genomic_DNA"/>
</dbReference>
<name>A0A2J7Z9S1_STRMQ</name>
<accession>A0A2J7Z9S1</accession>
<evidence type="ECO:0000313" key="2">
    <source>
        <dbReference type="Proteomes" id="UP000236520"/>
    </source>
</evidence>
<organism evidence="1 2">
    <name type="scientific">Streptomyces malaysiensis</name>
    <dbReference type="NCBI Taxonomy" id="92644"/>
    <lineage>
        <taxon>Bacteria</taxon>
        <taxon>Bacillati</taxon>
        <taxon>Actinomycetota</taxon>
        <taxon>Actinomycetes</taxon>
        <taxon>Kitasatosporales</taxon>
        <taxon>Streptomycetaceae</taxon>
        <taxon>Streptomyces</taxon>
        <taxon>Streptomyces violaceusniger group</taxon>
    </lineage>
</organism>
<gene>
    <name evidence="1" type="ORF">SMF913_13030</name>
</gene>
<keyword evidence="2" id="KW-1185">Reference proteome</keyword>
<protein>
    <submittedName>
        <fullName evidence="1">Uncharacterized protein</fullName>
    </submittedName>
</protein>
<sequence>MDVRRGASCAELVEDAATEQCTDLYAERAGDQHETAPNSAELGAATASFLRSITVGADGFEPPTSAL</sequence>
<reference evidence="1 2" key="1">
    <citation type="submission" date="2015-09" db="EMBL/GenBank/DDBJ databases">
        <title>Genome sequence, genome mining and natural product profiling of a biocontrol bacterium Streptomyces malaysiensis F913.</title>
        <authorList>
            <person name="Xu Y."/>
            <person name="Wei J."/>
            <person name="Xie J."/>
            <person name="Li T."/>
            <person name="Zhou Z."/>
        </authorList>
    </citation>
    <scope>NUCLEOTIDE SEQUENCE [LARGE SCALE GENOMIC DNA]</scope>
    <source>
        <strain evidence="1 2">F913</strain>
    </source>
</reference>
<dbReference type="Proteomes" id="UP000236520">
    <property type="component" value="Unassembled WGS sequence"/>
</dbReference>
<dbReference type="AlphaFoldDB" id="A0A2J7Z9S1"/>